<evidence type="ECO:0000256" key="7">
    <source>
        <dbReference type="RuleBase" id="RU361185"/>
    </source>
</evidence>
<dbReference type="GO" id="GO:0033919">
    <property type="term" value="F:glucan 1,3-alpha-glucosidase activity"/>
    <property type="evidence" value="ECO:0007669"/>
    <property type="project" value="UniProtKB-EC"/>
</dbReference>
<dbReference type="InParanoid" id="D7G789"/>
<evidence type="ECO:0000313" key="10">
    <source>
        <dbReference type="Proteomes" id="UP000002630"/>
    </source>
</evidence>
<dbReference type="Proteomes" id="UP000002630">
    <property type="component" value="Linkage Group LG28"/>
</dbReference>
<evidence type="ECO:0000256" key="3">
    <source>
        <dbReference type="ARBA" id="ARBA00022729"/>
    </source>
</evidence>
<sequence length="521" mass="58620">MFSLGFHQCRWNYRDEQDVLAVDSGFEERDFPYDVIWLDIEHTDGKRYFTWDKGLFPDPKRMIDKVAAHGRRMVTIVDPHIKRDAKYAVHKEATAKGLYIKDKDGNDFDGWCWPGQSSYLDFTDEGVREWWASRFALEEYEGSTLDLYTWNDMNEPSVFNGPEVSMKKDCLSLAGIEHRHWHNTYGMYMQRATAEGLELPRRGNARGGGGGDGRPFVLSRAFFAGSQRWGAVWTGDNAAKWDHLAASAPMLLSMSLAGLPFVGADVGGFFGDPSAELFLRWMQAAAYQPFFRSHAHHDSKRREPWVYGDPWTARIRSVVMARYALLPYWYTLFQEASDTGMPMMRPMWVQYPGDANTFDMDNQTQHPLPSLPPQRSKQRLRRSSLMMASDPYTLVVALDDGGRADGNLYLDDEESYDYRDTEGGGGRTTRRFSFEGGVLKGRVVEGSGTYSPANTIERVVIVGVNAAPSSVTLHMAAAAGTASSLDFTYDALTRVVTVRKPDVCVVDDFDLTLSFAAGSTS</sequence>
<reference evidence="9 10" key="1">
    <citation type="journal article" date="2010" name="Nature">
        <title>The Ectocarpus genome and the independent evolution of multicellularity in brown algae.</title>
        <authorList>
            <person name="Cock J.M."/>
            <person name="Sterck L."/>
            <person name="Rouze P."/>
            <person name="Scornet D."/>
            <person name="Allen A.E."/>
            <person name="Amoutzias G."/>
            <person name="Anthouard V."/>
            <person name="Artiguenave F."/>
            <person name="Aury J.M."/>
            <person name="Badger J.H."/>
            <person name="Beszteri B."/>
            <person name="Billiau K."/>
            <person name="Bonnet E."/>
            <person name="Bothwell J.H."/>
            <person name="Bowler C."/>
            <person name="Boyen C."/>
            <person name="Brownlee C."/>
            <person name="Carrano C.J."/>
            <person name="Charrier B."/>
            <person name="Cho G.Y."/>
            <person name="Coelho S.M."/>
            <person name="Collen J."/>
            <person name="Corre E."/>
            <person name="Da Silva C."/>
            <person name="Delage L."/>
            <person name="Delaroque N."/>
            <person name="Dittami S.M."/>
            <person name="Doulbeau S."/>
            <person name="Elias M."/>
            <person name="Farnham G."/>
            <person name="Gachon C.M."/>
            <person name="Gschloessl B."/>
            <person name="Heesch S."/>
            <person name="Jabbari K."/>
            <person name="Jubin C."/>
            <person name="Kawai H."/>
            <person name="Kimura K."/>
            <person name="Kloareg B."/>
            <person name="Kupper F.C."/>
            <person name="Lang D."/>
            <person name="Le Bail A."/>
            <person name="Leblanc C."/>
            <person name="Lerouge P."/>
            <person name="Lohr M."/>
            <person name="Lopez P.J."/>
            <person name="Martens C."/>
            <person name="Maumus F."/>
            <person name="Michel G."/>
            <person name="Miranda-Saavedra D."/>
            <person name="Morales J."/>
            <person name="Moreau H."/>
            <person name="Motomura T."/>
            <person name="Nagasato C."/>
            <person name="Napoli C.A."/>
            <person name="Nelson D.R."/>
            <person name="Nyvall-Collen P."/>
            <person name="Peters A.F."/>
            <person name="Pommier C."/>
            <person name="Potin P."/>
            <person name="Poulain J."/>
            <person name="Quesneville H."/>
            <person name="Read B."/>
            <person name="Rensing S.A."/>
            <person name="Ritter A."/>
            <person name="Rousvoal S."/>
            <person name="Samanta M."/>
            <person name="Samson G."/>
            <person name="Schroeder D.C."/>
            <person name="Segurens B."/>
            <person name="Strittmatter M."/>
            <person name="Tonon T."/>
            <person name="Tregear J.W."/>
            <person name="Valentin K."/>
            <person name="von Dassow P."/>
            <person name="Yamagishi T."/>
            <person name="Van de Peer Y."/>
            <person name="Wincker P."/>
        </authorList>
    </citation>
    <scope>NUCLEOTIDE SEQUENCE [LARGE SCALE GENOMIC DNA]</scope>
    <source>
        <strain evidence="10">Ec32 / CCAP1310/4</strain>
    </source>
</reference>
<keyword evidence="3" id="KW-0732">Signal</keyword>
<name>D7G789_ECTSI</name>
<dbReference type="FunFam" id="3.20.20.80:FF:000039">
    <property type="entry name" value="Glucosidase, alpha neutral C"/>
    <property type="match status" value="1"/>
</dbReference>
<dbReference type="SUPFAM" id="SSF51445">
    <property type="entry name" value="(Trans)glycosidases"/>
    <property type="match status" value="1"/>
</dbReference>
<organism evidence="9 10">
    <name type="scientific">Ectocarpus siliculosus</name>
    <name type="common">Brown alga</name>
    <name type="synonym">Conferva siliculosa</name>
    <dbReference type="NCBI Taxonomy" id="2880"/>
    <lineage>
        <taxon>Eukaryota</taxon>
        <taxon>Sar</taxon>
        <taxon>Stramenopiles</taxon>
        <taxon>Ochrophyta</taxon>
        <taxon>PX clade</taxon>
        <taxon>Phaeophyceae</taxon>
        <taxon>Ectocarpales</taxon>
        <taxon>Ectocarpaceae</taxon>
        <taxon>Ectocarpus</taxon>
    </lineage>
</organism>
<dbReference type="STRING" id="2880.D7G789"/>
<gene>
    <name evidence="9" type="primary">GanAB</name>
    <name evidence="9" type="ORF">Esi_0080_0009</name>
</gene>
<dbReference type="eggNOG" id="KOG1066">
    <property type="taxonomic scope" value="Eukaryota"/>
</dbReference>
<dbReference type="AlphaFoldDB" id="D7G789"/>
<dbReference type="InterPro" id="IPR000322">
    <property type="entry name" value="Glyco_hydro_31_TIM"/>
</dbReference>
<dbReference type="Gene3D" id="3.20.20.80">
    <property type="entry name" value="Glycosidases"/>
    <property type="match status" value="2"/>
</dbReference>
<dbReference type="Gene3D" id="2.60.40.1180">
    <property type="entry name" value="Golgi alpha-mannosidase II"/>
    <property type="match status" value="1"/>
</dbReference>
<evidence type="ECO:0000256" key="4">
    <source>
        <dbReference type="ARBA" id="ARBA00022801"/>
    </source>
</evidence>
<feature type="domain" description="Glycoside hydrolase family 31 TIM barrel" evidence="8">
    <location>
        <begin position="2"/>
        <end position="332"/>
    </location>
</feature>
<evidence type="ECO:0000256" key="6">
    <source>
        <dbReference type="ARBA" id="ARBA00023295"/>
    </source>
</evidence>
<comment type="pathway">
    <text evidence="1">Glycan metabolism.</text>
</comment>
<dbReference type="Pfam" id="PF01055">
    <property type="entry name" value="Glyco_hydro_31_2nd"/>
    <property type="match status" value="1"/>
</dbReference>
<protein>
    <submittedName>
        <fullName evidence="9">Alpha-glucosidase II alpha subunit, family GH31</fullName>
        <ecNumber evidence="9">3.2.1.84</ecNumber>
    </submittedName>
</protein>
<evidence type="ECO:0000256" key="5">
    <source>
        <dbReference type="ARBA" id="ARBA00023180"/>
    </source>
</evidence>
<dbReference type="EC" id="3.2.1.84" evidence="9"/>
<dbReference type="InterPro" id="IPR013780">
    <property type="entry name" value="Glyco_hydro_b"/>
</dbReference>
<evidence type="ECO:0000313" key="9">
    <source>
        <dbReference type="EMBL" id="CBJ27640.1"/>
    </source>
</evidence>
<accession>D7G789</accession>
<dbReference type="GO" id="GO:0005975">
    <property type="term" value="P:carbohydrate metabolic process"/>
    <property type="evidence" value="ECO:0007669"/>
    <property type="project" value="InterPro"/>
</dbReference>
<dbReference type="OMA" id="HQGEWSF"/>
<dbReference type="GO" id="GO:0006491">
    <property type="term" value="P:N-glycan processing"/>
    <property type="evidence" value="ECO:0007669"/>
    <property type="project" value="TreeGrafter"/>
</dbReference>
<keyword evidence="4 7" id="KW-0378">Hydrolase</keyword>
<keyword evidence="6 7" id="KW-0326">Glycosidase</keyword>
<keyword evidence="10" id="KW-1185">Reference proteome</keyword>
<comment type="similarity">
    <text evidence="2 7">Belongs to the glycosyl hydrolase 31 family.</text>
</comment>
<proteinExistence type="inferred from homology"/>
<evidence type="ECO:0000256" key="1">
    <source>
        <dbReference type="ARBA" id="ARBA00004881"/>
    </source>
</evidence>
<dbReference type="InterPro" id="IPR017853">
    <property type="entry name" value="GH"/>
</dbReference>
<keyword evidence="5" id="KW-0325">Glycoprotein</keyword>
<dbReference type="OrthoDB" id="3237269at2759"/>
<dbReference type="EMBL" id="FN649036">
    <property type="protein sequence ID" value="CBJ27640.1"/>
    <property type="molecule type" value="Genomic_DNA"/>
</dbReference>
<evidence type="ECO:0000256" key="2">
    <source>
        <dbReference type="ARBA" id="ARBA00007806"/>
    </source>
</evidence>
<dbReference type="PANTHER" id="PTHR22762">
    <property type="entry name" value="ALPHA-GLUCOSIDASE"/>
    <property type="match status" value="1"/>
</dbReference>
<dbReference type="CDD" id="cd06603">
    <property type="entry name" value="GH31_GANC_GANAB_alpha"/>
    <property type="match status" value="1"/>
</dbReference>
<dbReference type="EMBL" id="FN649753">
    <property type="protein sequence ID" value="CBJ27640.1"/>
    <property type="molecule type" value="Genomic_DNA"/>
</dbReference>
<dbReference type="PANTHER" id="PTHR22762:SF54">
    <property type="entry name" value="BCDNA.GH04962"/>
    <property type="match status" value="1"/>
</dbReference>
<evidence type="ECO:0000259" key="8">
    <source>
        <dbReference type="Pfam" id="PF01055"/>
    </source>
</evidence>